<gene>
    <name evidence="2" type="ORF">FC31_GL001478</name>
    <name evidence="1" type="ORF">HMPREF0494_1805</name>
</gene>
<dbReference type="Proteomes" id="UP000051883">
    <property type="component" value="Unassembled WGS sequence"/>
</dbReference>
<evidence type="ECO:0000313" key="2">
    <source>
        <dbReference type="EMBL" id="KRK60413.1"/>
    </source>
</evidence>
<evidence type="ECO:0000313" key="3">
    <source>
        <dbReference type="Proteomes" id="UP000003675"/>
    </source>
</evidence>
<dbReference type="eggNOG" id="ENOG5030AS3">
    <property type="taxonomic scope" value="Bacteria"/>
</dbReference>
<accession>C8P911</accession>
<name>C8P911_9LACO</name>
<dbReference type="EMBL" id="AZDK01000004">
    <property type="protein sequence ID" value="KRK60413.1"/>
    <property type="molecule type" value="Genomic_DNA"/>
</dbReference>
<protein>
    <recommendedName>
        <fullName evidence="5">HTH cro/C1-type domain-containing protein</fullName>
    </recommendedName>
</protein>
<dbReference type="GO" id="GO:0003677">
    <property type="term" value="F:DNA binding"/>
    <property type="evidence" value="ECO:0007669"/>
    <property type="project" value="InterPro"/>
</dbReference>
<proteinExistence type="predicted"/>
<reference evidence="2 4" key="2">
    <citation type="journal article" date="2015" name="Genome Announc.">
        <title>Expanding the biotechnology potential of lactobacilli through comparative genomics of 213 strains and associated genera.</title>
        <authorList>
            <person name="Sun Z."/>
            <person name="Harris H.M."/>
            <person name="McCann A."/>
            <person name="Guo C."/>
            <person name="Argimon S."/>
            <person name="Zhang W."/>
            <person name="Yang X."/>
            <person name="Jeffery I.B."/>
            <person name="Cooney J.C."/>
            <person name="Kagawa T.F."/>
            <person name="Liu W."/>
            <person name="Song Y."/>
            <person name="Salvetti E."/>
            <person name="Wrobel A."/>
            <person name="Rasinkangas P."/>
            <person name="Parkhill J."/>
            <person name="Rea M.C."/>
            <person name="O'Sullivan O."/>
            <person name="Ritari J."/>
            <person name="Douillard F.P."/>
            <person name="Paul Ross R."/>
            <person name="Yang R."/>
            <person name="Briner A.E."/>
            <person name="Felis G.E."/>
            <person name="de Vos W.M."/>
            <person name="Barrangou R."/>
            <person name="Klaenhammer T.R."/>
            <person name="Caufield P.W."/>
            <person name="Cui Y."/>
            <person name="Zhang H."/>
            <person name="O'Toole P.W."/>
        </authorList>
    </citation>
    <scope>NUCLEOTIDE SEQUENCE [LARGE SCALE GENOMIC DNA]</scope>
    <source>
        <strain evidence="2 4">DSM 16041</strain>
    </source>
</reference>
<dbReference type="PATRIC" id="fig|525309.8.peg.1504"/>
<sequence>MAMPVEQTLEQSAATVEKKIKLRLIERSMSQVELSDLIKENPQSVNRAIKGWTNPKSVEIRKKIYRVLGM</sequence>
<dbReference type="Proteomes" id="UP000003675">
    <property type="component" value="Unassembled WGS sequence"/>
</dbReference>
<evidence type="ECO:0008006" key="5">
    <source>
        <dbReference type="Google" id="ProtNLM"/>
    </source>
</evidence>
<organism evidence="1 3">
    <name type="scientific">Limosilactobacillus antri DSM 16041</name>
    <dbReference type="NCBI Taxonomy" id="525309"/>
    <lineage>
        <taxon>Bacteria</taxon>
        <taxon>Bacillati</taxon>
        <taxon>Bacillota</taxon>
        <taxon>Bacilli</taxon>
        <taxon>Lactobacillales</taxon>
        <taxon>Lactobacillaceae</taxon>
        <taxon>Limosilactobacillus</taxon>
    </lineage>
</organism>
<evidence type="ECO:0000313" key="1">
    <source>
        <dbReference type="EMBL" id="EEW53082.1"/>
    </source>
</evidence>
<dbReference type="InterPro" id="IPR010982">
    <property type="entry name" value="Lambda_DNA-bd_dom_sf"/>
</dbReference>
<keyword evidence="4" id="KW-1185">Reference proteome</keyword>
<reference evidence="1 3" key="1">
    <citation type="submission" date="2009-09" db="EMBL/GenBank/DDBJ databases">
        <authorList>
            <person name="Qin X."/>
            <person name="Bachman B."/>
            <person name="Battles P."/>
            <person name="Bell A."/>
            <person name="Bess C."/>
            <person name="Bickham C."/>
            <person name="Chaboub L."/>
            <person name="Chen D."/>
            <person name="Coyle M."/>
            <person name="Deiros D.R."/>
            <person name="Dinh H."/>
            <person name="Forbes L."/>
            <person name="Fowler G."/>
            <person name="Francisco L."/>
            <person name="Fu Q."/>
            <person name="Gubbala S."/>
            <person name="Hale W."/>
            <person name="Han Y."/>
            <person name="Hemphill L."/>
            <person name="Highlander S.K."/>
            <person name="Hirani K."/>
            <person name="Hogues M."/>
            <person name="Jackson L."/>
            <person name="Jakkamsetti A."/>
            <person name="Javaid M."/>
            <person name="Jiang H."/>
            <person name="Korchina V."/>
            <person name="Kovar C."/>
            <person name="Lara F."/>
            <person name="Lee S."/>
            <person name="Mata R."/>
            <person name="Mathew T."/>
            <person name="Moen C."/>
            <person name="Morales K."/>
            <person name="Munidasa M."/>
            <person name="Nazareth L."/>
            <person name="Ngo R."/>
            <person name="Nguyen L."/>
            <person name="Okwuonu G."/>
            <person name="Ongeri F."/>
            <person name="Patil S."/>
            <person name="Petrosino J."/>
            <person name="Pham C."/>
            <person name="Pham P."/>
            <person name="Pu L.-L."/>
            <person name="Puazo M."/>
            <person name="Raj R."/>
            <person name="Reid J."/>
            <person name="Rouhana J."/>
            <person name="Saada N."/>
            <person name="Shang Y."/>
            <person name="Simmons D."/>
            <person name="Thornton R."/>
            <person name="Warren J."/>
            <person name="Weissenberger G."/>
            <person name="Zhang J."/>
            <person name="Zhang L."/>
            <person name="Zhou C."/>
            <person name="Zhu D."/>
            <person name="Muzny D."/>
            <person name="Worley K."/>
            <person name="Gibbs R."/>
        </authorList>
    </citation>
    <scope>NUCLEOTIDE SEQUENCE [LARGE SCALE GENOMIC DNA]</scope>
    <source>
        <strain evidence="1 3">DSM 16041</strain>
    </source>
</reference>
<dbReference type="SUPFAM" id="SSF47413">
    <property type="entry name" value="lambda repressor-like DNA-binding domains"/>
    <property type="match status" value="1"/>
</dbReference>
<dbReference type="AlphaFoldDB" id="C8P911"/>
<evidence type="ECO:0000313" key="4">
    <source>
        <dbReference type="Proteomes" id="UP000051883"/>
    </source>
</evidence>
<comment type="caution">
    <text evidence="1">The sequence shown here is derived from an EMBL/GenBank/DDBJ whole genome shotgun (WGS) entry which is preliminary data.</text>
</comment>
<dbReference type="EMBL" id="ACLL01000051">
    <property type="protein sequence ID" value="EEW53082.1"/>
    <property type="molecule type" value="Genomic_DNA"/>
</dbReference>
<dbReference type="HOGENOM" id="CLU_198237_0_0_9"/>